<comment type="caution">
    <text evidence="1">The sequence shown here is derived from an EMBL/GenBank/DDBJ whole genome shotgun (WGS) entry which is preliminary data.</text>
</comment>
<accession>M2XIM7</accession>
<dbReference type="InterPro" id="IPR011004">
    <property type="entry name" value="Trimer_LpxA-like_sf"/>
</dbReference>
<keyword evidence="2" id="KW-1185">Reference proteome</keyword>
<dbReference type="GO" id="GO:0016740">
    <property type="term" value="F:transferase activity"/>
    <property type="evidence" value="ECO:0007669"/>
    <property type="project" value="UniProtKB-KW"/>
</dbReference>
<dbReference type="Gene3D" id="2.160.10.10">
    <property type="entry name" value="Hexapeptide repeat proteins"/>
    <property type="match status" value="1"/>
</dbReference>
<dbReference type="SUPFAM" id="SSF51161">
    <property type="entry name" value="Trimeric LpxA-like enzymes"/>
    <property type="match status" value="1"/>
</dbReference>
<keyword evidence="1" id="KW-0808">Transferase</keyword>
<protein>
    <submittedName>
        <fullName evidence="1">Hexapeptide repeat-containing transferase</fullName>
    </submittedName>
</protein>
<organism evidence="1 2">
    <name type="scientific">Amycolatopsis decaplanina DSM 44594</name>
    <dbReference type="NCBI Taxonomy" id="1284240"/>
    <lineage>
        <taxon>Bacteria</taxon>
        <taxon>Bacillati</taxon>
        <taxon>Actinomycetota</taxon>
        <taxon>Actinomycetes</taxon>
        <taxon>Pseudonocardiales</taxon>
        <taxon>Pseudonocardiaceae</taxon>
        <taxon>Amycolatopsis</taxon>
    </lineage>
</organism>
<dbReference type="AlphaFoldDB" id="M2XIM7"/>
<gene>
    <name evidence="1" type="ORF">H074_12232</name>
</gene>
<dbReference type="PATRIC" id="fig|1284240.4.peg.2492"/>
<evidence type="ECO:0000313" key="1">
    <source>
        <dbReference type="EMBL" id="EME60896.1"/>
    </source>
</evidence>
<dbReference type="Proteomes" id="UP000054226">
    <property type="component" value="Unassembled WGS sequence"/>
</dbReference>
<dbReference type="EMBL" id="AOHO01000047">
    <property type="protein sequence ID" value="EME60896.1"/>
    <property type="molecule type" value="Genomic_DNA"/>
</dbReference>
<evidence type="ECO:0000313" key="2">
    <source>
        <dbReference type="Proteomes" id="UP000054226"/>
    </source>
</evidence>
<reference evidence="1 2" key="1">
    <citation type="journal article" date="2013" name="Genome Announc.">
        <title>Draft Genome Sequence of Amycolatopsis decaplanina Strain DSM 44594T.</title>
        <authorList>
            <person name="Kaur N."/>
            <person name="Kumar S."/>
            <person name="Bala M."/>
            <person name="Raghava G.P."/>
            <person name="Mayilraj S."/>
        </authorList>
    </citation>
    <scope>NUCLEOTIDE SEQUENCE [LARGE SCALE GENOMIC DNA]</scope>
    <source>
        <strain evidence="1 2">DSM 44594</strain>
    </source>
</reference>
<proteinExistence type="predicted"/>
<sequence length="34" mass="3544">MEIGRYALIGVGAVILRDVDPHPLVLGNSARAIG</sequence>
<name>M2XIM7_9PSEU</name>